<gene>
    <name evidence="1" type="ORF">METZ01_LOCUS33115</name>
</gene>
<name>A0A381QLQ4_9ZZZZ</name>
<dbReference type="EMBL" id="UINC01001420">
    <property type="protein sequence ID" value="SUZ80261.1"/>
    <property type="molecule type" value="Genomic_DNA"/>
</dbReference>
<dbReference type="AlphaFoldDB" id="A0A381QLQ4"/>
<organism evidence="1">
    <name type="scientific">marine metagenome</name>
    <dbReference type="NCBI Taxonomy" id="408172"/>
    <lineage>
        <taxon>unclassified sequences</taxon>
        <taxon>metagenomes</taxon>
        <taxon>ecological metagenomes</taxon>
    </lineage>
</organism>
<protein>
    <submittedName>
        <fullName evidence="1">Uncharacterized protein</fullName>
    </submittedName>
</protein>
<proteinExistence type="predicted"/>
<sequence length="95" mass="10664">MLESSLREEKESLEDLKTKLQPIVDEFVAVEVRLQHVNALLGIVPAENGANGHPRVNWAKLCRENGLPLNGDSGHRVLKRLKPQVHEAITHECKL</sequence>
<accession>A0A381QLQ4</accession>
<evidence type="ECO:0000313" key="1">
    <source>
        <dbReference type="EMBL" id="SUZ80261.1"/>
    </source>
</evidence>
<reference evidence="1" key="1">
    <citation type="submission" date="2018-05" db="EMBL/GenBank/DDBJ databases">
        <authorList>
            <person name="Lanie J.A."/>
            <person name="Ng W.-L."/>
            <person name="Kazmierczak K.M."/>
            <person name="Andrzejewski T.M."/>
            <person name="Davidsen T.M."/>
            <person name="Wayne K.J."/>
            <person name="Tettelin H."/>
            <person name="Glass J.I."/>
            <person name="Rusch D."/>
            <person name="Podicherti R."/>
            <person name="Tsui H.-C.T."/>
            <person name="Winkler M.E."/>
        </authorList>
    </citation>
    <scope>NUCLEOTIDE SEQUENCE</scope>
</reference>